<reference evidence="2" key="1">
    <citation type="submission" date="2020-09" db="EMBL/GenBank/DDBJ databases">
        <title>Genome-Enabled Discovery of Anthraquinone Biosynthesis in Senna tora.</title>
        <authorList>
            <person name="Kang S.-H."/>
            <person name="Pandey R.P."/>
            <person name="Lee C.-M."/>
            <person name="Sim J.-S."/>
            <person name="Jeong J.-T."/>
            <person name="Choi B.-S."/>
            <person name="Jung M."/>
            <person name="Ginzburg D."/>
            <person name="Zhao K."/>
            <person name="Won S.Y."/>
            <person name="Oh T.-J."/>
            <person name="Yu Y."/>
            <person name="Kim N.-H."/>
            <person name="Lee O.R."/>
            <person name="Lee T.-H."/>
            <person name="Bashyal P."/>
            <person name="Kim T.-S."/>
            <person name="Lee W.-H."/>
            <person name="Kawkins C."/>
            <person name="Kim C.-K."/>
            <person name="Kim J.S."/>
            <person name="Ahn B.O."/>
            <person name="Rhee S.Y."/>
            <person name="Sohng J.K."/>
        </authorList>
    </citation>
    <scope>NUCLEOTIDE SEQUENCE</scope>
    <source>
        <tissue evidence="2">Leaf</tissue>
    </source>
</reference>
<evidence type="ECO:0000313" key="3">
    <source>
        <dbReference type="Proteomes" id="UP000634136"/>
    </source>
</evidence>
<sequence>MGQKIKDITPLNPKRCRRPSHTILPYPDSQRKRRIETEIEGENNGEIIVRLSKQGVVHRQNAHR</sequence>
<keyword evidence="3" id="KW-1185">Reference proteome</keyword>
<feature type="region of interest" description="Disordered" evidence="1">
    <location>
        <begin position="1"/>
        <end position="30"/>
    </location>
</feature>
<dbReference type="AlphaFoldDB" id="A0A834SGL7"/>
<gene>
    <name evidence="2" type="ORF">G2W53_045087</name>
</gene>
<evidence type="ECO:0000313" key="2">
    <source>
        <dbReference type="EMBL" id="KAF7800492.1"/>
    </source>
</evidence>
<evidence type="ECO:0000256" key="1">
    <source>
        <dbReference type="SAM" id="MobiDB-lite"/>
    </source>
</evidence>
<accession>A0A834SGL7</accession>
<dbReference type="EMBL" id="JAAIUW010000364">
    <property type="protein sequence ID" value="KAF7800492.1"/>
    <property type="molecule type" value="Genomic_DNA"/>
</dbReference>
<proteinExistence type="predicted"/>
<comment type="caution">
    <text evidence="2">The sequence shown here is derived from an EMBL/GenBank/DDBJ whole genome shotgun (WGS) entry which is preliminary data.</text>
</comment>
<organism evidence="2 3">
    <name type="scientific">Senna tora</name>
    <dbReference type="NCBI Taxonomy" id="362788"/>
    <lineage>
        <taxon>Eukaryota</taxon>
        <taxon>Viridiplantae</taxon>
        <taxon>Streptophyta</taxon>
        <taxon>Embryophyta</taxon>
        <taxon>Tracheophyta</taxon>
        <taxon>Spermatophyta</taxon>
        <taxon>Magnoliopsida</taxon>
        <taxon>eudicotyledons</taxon>
        <taxon>Gunneridae</taxon>
        <taxon>Pentapetalae</taxon>
        <taxon>rosids</taxon>
        <taxon>fabids</taxon>
        <taxon>Fabales</taxon>
        <taxon>Fabaceae</taxon>
        <taxon>Caesalpinioideae</taxon>
        <taxon>Cassia clade</taxon>
        <taxon>Senna</taxon>
    </lineage>
</organism>
<protein>
    <submittedName>
        <fullName evidence="2">Uncharacterized protein</fullName>
    </submittedName>
</protein>
<name>A0A834SGL7_9FABA</name>
<dbReference type="Proteomes" id="UP000634136">
    <property type="component" value="Unassembled WGS sequence"/>
</dbReference>